<dbReference type="OrthoDB" id="6377381at2759"/>
<dbReference type="AlphaFoldDB" id="A0A8J2RFK1"/>
<proteinExistence type="predicted"/>
<protein>
    <submittedName>
        <fullName evidence="2">Uncharacterized protein</fullName>
    </submittedName>
</protein>
<reference evidence="2" key="1">
    <citation type="submission" date="2021-11" db="EMBL/GenBank/DDBJ databases">
        <authorList>
            <person name="Schell T."/>
        </authorList>
    </citation>
    <scope>NUCLEOTIDE SEQUENCE</scope>
    <source>
        <strain evidence="2">M5</strain>
    </source>
</reference>
<sequence length="77" mass="8506">MTQVKSTEAMVNSRPLARDKDSPSDLPICISPSDLIIGRRSSALPAAAKGLDVSEIENEEHLTKSLRHQKLILDHSW</sequence>
<name>A0A8J2RFK1_9CRUS</name>
<feature type="compositionally biased region" description="Polar residues" evidence="1">
    <location>
        <begin position="1"/>
        <end position="10"/>
    </location>
</feature>
<dbReference type="Proteomes" id="UP000789390">
    <property type="component" value="Unassembled WGS sequence"/>
</dbReference>
<accession>A0A8J2RFK1</accession>
<dbReference type="EMBL" id="CAKKLH010000112">
    <property type="protein sequence ID" value="CAH0103540.1"/>
    <property type="molecule type" value="Genomic_DNA"/>
</dbReference>
<comment type="caution">
    <text evidence="2">The sequence shown here is derived from an EMBL/GenBank/DDBJ whole genome shotgun (WGS) entry which is preliminary data.</text>
</comment>
<feature type="region of interest" description="Disordered" evidence="1">
    <location>
        <begin position="1"/>
        <end position="25"/>
    </location>
</feature>
<evidence type="ECO:0000313" key="2">
    <source>
        <dbReference type="EMBL" id="CAH0103540.1"/>
    </source>
</evidence>
<evidence type="ECO:0000313" key="3">
    <source>
        <dbReference type="Proteomes" id="UP000789390"/>
    </source>
</evidence>
<organism evidence="2 3">
    <name type="scientific">Daphnia galeata</name>
    <dbReference type="NCBI Taxonomy" id="27404"/>
    <lineage>
        <taxon>Eukaryota</taxon>
        <taxon>Metazoa</taxon>
        <taxon>Ecdysozoa</taxon>
        <taxon>Arthropoda</taxon>
        <taxon>Crustacea</taxon>
        <taxon>Branchiopoda</taxon>
        <taxon>Diplostraca</taxon>
        <taxon>Cladocera</taxon>
        <taxon>Anomopoda</taxon>
        <taxon>Daphniidae</taxon>
        <taxon>Daphnia</taxon>
    </lineage>
</organism>
<keyword evidence="3" id="KW-1185">Reference proteome</keyword>
<evidence type="ECO:0000256" key="1">
    <source>
        <dbReference type="SAM" id="MobiDB-lite"/>
    </source>
</evidence>
<gene>
    <name evidence="2" type="ORF">DGAL_LOCUS6114</name>
</gene>